<dbReference type="EMBL" id="JAHUZE010000001">
    <property type="protein sequence ID" value="MBV7377642.1"/>
    <property type="molecule type" value="Genomic_DNA"/>
</dbReference>
<evidence type="ECO:0000313" key="1">
    <source>
        <dbReference type="EMBL" id="MBV7377642.1"/>
    </source>
</evidence>
<comment type="caution">
    <text evidence="1">The sequence shown here is derived from an EMBL/GenBank/DDBJ whole genome shotgun (WGS) entry which is preliminary data.</text>
</comment>
<dbReference type="RefSeq" id="WP_218390518.1">
    <property type="nucleotide sequence ID" value="NZ_JAHUZE010000001.1"/>
</dbReference>
<gene>
    <name evidence="1" type="ORF">KJP28_01810</name>
</gene>
<accession>A0ABS6SZT8</accession>
<keyword evidence="2" id="KW-1185">Reference proteome</keyword>
<dbReference type="Proteomes" id="UP000756530">
    <property type="component" value="Unassembled WGS sequence"/>
</dbReference>
<evidence type="ECO:0008006" key="3">
    <source>
        <dbReference type="Google" id="ProtNLM"/>
    </source>
</evidence>
<proteinExistence type="predicted"/>
<organism evidence="1 2">
    <name type="scientific">Maritimibacter dapengensis</name>
    <dbReference type="NCBI Taxonomy" id="2836868"/>
    <lineage>
        <taxon>Bacteria</taxon>
        <taxon>Pseudomonadati</taxon>
        <taxon>Pseudomonadota</taxon>
        <taxon>Alphaproteobacteria</taxon>
        <taxon>Rhodobacterales</taxon>
        <taxon>Roseobacteraceae</taxon>
        <taxon>Maritimibacter</taxon>
    </lineage>
</organism>
<name>A0ABS6SZT8_9RHOB</name>
<protein>
    <recommendedName>
        <fullName evidence="3">Bacterioferritin-associated ferredoxin</fullName>
    </recommendedName>
</protein>
<reference evidence="1 2" key="1">
    <citation type="submission" date="2021-05" db="EMBL/GenBank/DDBJ databases">
        <title>Culturable bacteria isolated from Daya Bay.</title>
        <authorList>
            <person name="Zheng W."/>
            <person name="Yu S."/>
            <person name="Huang Y."/>
        </authorList>
    </citation>
    <scope>NUCLEOTIDE SEQUENCE [LARGE SCALE GENOMIC DNA]</scope>
    <source>
        <strain evidence="1 2">DP4N28-5</strain>
    </source>
</reference>
<evidence type="ECO:0000313" key="2">
    <source>
        <dbReference type="Proteomes" id="UP000756530"/>
    </source>
</evidence>
<sequence>MHIDRTAGPTTRARDLAQQVSGLRQGCLGCDDCKGRCHELVEAMLVPDIVLKGK</sequence>